<dbReference type="GO" id="GO:0016020">
    <property type="term" value="C:membrane"/>
    <property type="evidence" value="ECO:0007669"/>
    <property type="project" value="GOC"/>
</dbReference>
<dbReference type="SUPFAM" id="SSF51161">
    <property type="entry name" value="Trimeric LpxA-like enzymes"/>
    <property type="match status" value="1"/>
</dbReference>
<comment type="subunit">
    <text evidence="8">Homotrimer.</text>
</comment>
<dbReference type="InterPro" id="IPR037157">
    <property type="entry name" value="Acetyltransf_C_sf"/>
</dbReference>
<keyword evidence="4 8" id="KW-0808">Transferase</keyword>
<dbReference type="InterPro" id="IPR011004">
    <property type="entry name" value="Trimer_LpxA-like_sf"/>
</dbReference>
<dbReference type="Pfam" id="PF00132">
    <property type="entry name" value="Hexapep"/>
    <property type="match status" value="2"/>
</dbReference>
<comment type="pathway">
    <text evidence="8">Glycolipid biosynthesis; lipid IV(A) biosynthesis; lipid IV(A) from (3R)-3-hydroxytetradecanoyl-[acyl-carrier-protein] and UDP-N-acetyl-alpha-D-glucosamine: step 1/6.</text>
</comment>
<dbReference type="InterPro" id="IPR029098">
    <property type="entry name" value="Acetyltransf_C"/>
</dbReference>
<dbReference type="InterPro" id="IPR018357">
    <property type="entry name" value="Hexapep_transf_CS"/>
</dbReference>
<dbReference type="HAMAP" id="MF_00387">
    <property type="entry name" value="LpxA"/>
    <property type="match status" value="1"/>
</dbReference>
<proteinExistence type="inferred from homology"/>
<dbReference type="NCBIfam" id="TIGR01852">
    <property type="entry name" value="lipid_A_lpxA"/>
    <property type="match status" value="1"/>
</dbReference>
<evidence type="ECO:0000313" key="11">
    <source>
        <dbReference type="Proteomes" id="UP000549457"/>
    </source>
</evidence>
<evidence type="ECO:0000256" key="3">
    <source>
        <dbReference type="ARBA" id="ARBA00022556"/>
    </source>
</evidence>
<evidence type="ECO:0000256" key="5">
    <source>
        <dbReference type="ARBA" id="ARBA00022737"/>
    </source>
</evidence>
<evidence type="ECO:0000256" key="8">
    <source>
        <dbReference type="HAMAP-Rule" id="MF_00387"/>
    </source>
</evidence>
<dbReference type="UniPathway" id="UPA00359">
    <property type="reaction ID" value="UER00477"/>
</dbReference>
<name>A0A840SNJ9_9RHOB</name>
<dbReference type="EC" id="2.3.1.129" evidence="8"/>
<accession>A0A840SNJ9</accession>
<evidence type="ECO:0000256" key="2">
    <source>
        <dbReference type="ARBA" id="ARBA00022516"/>
    </source>
</evidence>
<evidence type="ECO:0000256" key="7">
    <source>
        <dbReference type="ARBA" id="ARBA00023315"/>
    </source>
</evidence>
<keyword evidence="2 8" id="KW-0444">Lipid biosynthesis</keyword>
<keyword evidence="3 8" id="KW-0441">Lipid A biosynthesis</keyword>
<comment type="subcellular location">
    <subcellularLocation>
        <location evidence="8">Cytoplasm</location>
    </subcellularLocation>
</comment>
<dbReference type="PANTHER" id="PTHR43480:SF1">
    <property type="entry name" value="ACYL-[ACYL-CARRIER-PROTEIN]--UDP-N-ACETYLGLUCOSAMINE O-ACYLTRANSFERASE, MITOCHONDRIAL-RELATED"/>
    <property type="match status" value="1"/>
</dbReference>
<evidence type="ECO:0000256" key="6">
    <source>
        <dbReference type="ARBA" id="ARBA00023098"/>
    </source>
</evidence>
<dbReference type="PROSITE" id="PS00101">
    <property type="entry name" value="HEXAPEP_TRANSFERASES"/>
    <property type="match status" value="2"/>
</dbReference>
<sequence>MAIDSTALIHPTAIVEGGAEIGAGARIGPYCVIGPQVSLGPNVVLESHVAVAGRTTIGEATHIFPFASIGHIPQDLKFHGEDVELVIGARNSIREHTTMNPGTGAGGGITRVGDGNLFMMSTHVAHDCIIGNNVIMANNATLGGHVVIEDNVILGGLAAVHQFVRIGRGAMIGGLAGVVADVIPYGSVMGERAHLAGLNLVGLKRRGAGREAIHGLRNAFTEMFEGEGNLQERVRRVAEKFPDNPLVAEVVEFVTSQSSRSFTVPA</sequence>
<keyword evidence="7 8" id="KW-0012">Acyltransferase</keyword>
<comment type="similarity">
    <text evidence="8">Belongs to the transferase hexapeptide repeat family. LpxA subfamily.</text>
</comment>
<dbReference type="GO" id="GO:0005737">
    <property type="term" value="C:cytoplasm"/>
    <property type="evidence" value="ECO:0007669"/>
    <property type="project" value="UniProtKB-SubCell"/>
</dbReference>
<keyword evidence="11" id="KW-1185">Reference proteome</keyword>
<dbReference type="PANTHER" id="PTHR43480">
    <property type="entry name" value="ACYL-[ACYL-CARRIER-PROTEIN]--UDP-N-ACETYLGLUCOSAMINE O-ACYLTRANSFERASE"/>
    <property type="match status" value="1"/>
</dbReference>
<dbReference type="Gene3D" id="2.160.10.10">
    <property type="entry name" value="Hexapeptide repeat proteins"/>
    <property type="match status" value="1"/>
</dbReference>
<dbReference type="Pfam" id="PF13720">
    <property type="entry name" value="Acetyltransf_11"/>
    <property type="match status" value="1"/>
</dbReference>
<comment type="catalytic activity">
    <reaction evidence="8">
        <text>a (3R)-hydroxyacyl-[ACP] + UDP-N-acetyl-alpha-D-glucosamine = a UDP-3-O-[(3R)-3-hydroxyacyl]-N-acetyl-alpha-D-glucosamine + holo-[ACP]</text>
        <dbReference type="Rhea" id="RHEA:67812"/>
        <dbReference type="Rhea" id="RHEA-COMP:9685"/>
        <dbReference type="Rhea" id="RHEA-COMP:9945"/>
        <dbReference type="ChEBI" id="CHEBI:57705"/>
        <dbReference type="ChEBI" id="CHEBI:64479"/>
        <dbReference type="ChEBI" id="CHEBI:78827"/>
        <dbReference type="ChEBI" id="CHEBI:173225"/>
        <dbReference type="EC" id="2.3.1.129"/>
    </reaction>
</comment>
<dbReference type="GO" id="GO:0008780">
    <property type="term" value="F:acyl-[acyl-carrier-protein]-UDP-N-acetylglucosamine O-acyltransferase activity"/>
    <property type="evidence" value="ECO:0007669"/>
    <property type="project" value="UniProtKB-UniRule"/>
</dbReference>
<keyword evidence="5 8" id="KW-0677">Repeat</keyword>
<dbReference type="EMBL" id="JACHFM010000001">
    <property type="protein sequence ID" value="MBB5220881.1"/>
    <property type="molecule type" value="Genomic_DNA"/>
</dbReference>
<dbReference type="Gene3D" id="1.20.1180.10">
    <property type="entry name" value="Udp N-acetylglucosamine O-acyltransferase, C-terminal domain"/>
    <property type="match status" value="1"/>
</dbReference>
<dbReference type="GO" id="GO:0009245">
    <property type="term" value="P:lipid A biosynthetic process"/>
    <property type="evidence" value="ECO:0007669"/>
    <property type="project" value="UniProtKB-UniRule"/>
</dbReference>
<dbReference type="InterPro" id="IPR001451">
    <property type="entry name" value="Hexapep"/>
</dbReference>
<evidence type="ECO:0000313" key="10">
    <source>
        <dbReference type="EMBL" id="MBB5220881.1"/>
    </source>
</evidence>
<dbReference type="NCBIfam" id="NF003657">
    <property type="entry name" value="PRK05289.1"/>
    <property type="match status" value="1"/>
</dbReference>
<gene>
    <name evidence="8" type="primary">lpxA</name>
    <name evidence="10" type="ORF">HNP73_000802</name>
</gene>
<keyword evidence="6 8" id="KW-0443">Lipid metabolism</keyword>
<reference evidence="10 11" key="1">
    <citation type="submission" date="2020-08" db="EMBL/GenBank/DDBJ databases">
        <title>Genomic Encyclopedia of Type Strains, Phase IV (KMG-IV): sequencing the most valuable type-strain genomes for metagenomic binning, comparative biology and taxonomic classification.</title>
        <authorList>
            <person name="Goeker M."/>
        </authorList>
    </citation>
    <scope>NUCLEOTIDE SEQUENCE [LARGE SCALE GENOMIC DNA]</scope>
    <source>
        <strain evidence="10 11">DSM 101730</strain>
    </source>
</reference>
<dbReference type="PIRSF" id="PIRSF000456">
    <property type="entry name" value="UDP-GlcNAc_acltr"/>
    <property type="match status" value="1"/>
</dbReference>
<feature type="domain" description="UDP N-acetylglucosamine O-acyltransferase C-terminal" evidence="9">
    <location>
        <begin position="181"/>
        <end position="261"/>
    </location>
</feature>
<protein>
    <recommendedName>
        <fullName evidence="8">Acyl-[acyl-carrier-protein]--UDP-N-acetylglucosamine O-acyltransferase</fullName>
        <shortName evidence="8">UDP-N-acetylglucosamine acyltransferase</shortName>
        <ecNumber evidence="8">2.3.1.129</ecNumber>
    </recommendedName>
</protein>
<keyword evidence="1 8" id="KW-0963">Cytoplasm</keyword>
<evidence type="ECO:0000256" key="1">
    <source>
        <dbReference type="ARBA" id="ARBA00022490"/>
    </source>
</evidence>
<dbReference type="CDD" id="cd03351">
    <property type="entry name" value="LbH_UDP-GlcNAc_AT"/>
    <property type="match status" value="1"/>
</dbReference>
<dbReference type="Proteomes" id="UP000549457">
    <property type="component" value="Unassembled WGS sequence"/>
</dbReference>
<organism evidence="10 11">
    <name type="scientific">Amaricoccus macauensis</name>
    <dbReference type="NCBI Taxonomy" id="57001"/>
    <lineage>
        <taxon>Bacteria</taxon>
        <taxon>Pseudomonadati</taxon>
        <taxon>Pseudomonadota</taxon>
        <taxon>Alphaproteobacteria</taxon>
        <taxon>Rhodobacterales</taxon>
        <taxon>Paracoccaceae</taxon>
        <taxon>Amaricoccus</taxon>
    </lineage>
</organism>
<dbReference type="AlphaFoldDB" id="A0A840SNJ9"/>
<comment type="function">
    <text evidence="8">Involved in the biosynthesis of lipid A, a phosphorylated glycolipid that anchors the lipopolysaccharide to the outer membrane of the cell.</text>
</comment>
<evidence type="ECO:0000259" key="9">
    <source>
        <dbReference type="Pfam" id="PF13720"/>
    </source>
</evidence>
<comment type="caution">
    <text evidence="10">The sequence shown here is derived from an EMBL/GenBank/DDBJ whole genome shotgun (WGS) entry which is preliminary data.</text>
</comment>
<dbReference type="InterPro" id="IPR010137">
    <property type="entry name" value="Lipid_A_LpxA"/>
</dbReference>
<dbReference type="RefSeq" id="WP_184147307.1">
    <property type="nucleotide sequence ID" value="NZ_JACHFM010000001.1"/>
</dbReference>
<evidence type="ECO:0000256" key="4">
    <source>
        <dbReference type="ARBA" id="ARBA00022679"/>
    </source>
</evidence>